<feature type="region of interest" description="Disordered" evidence="16">
    <location>
        <begin position="371"/>
        <end position="397"/>
    </location>
</feature>
<dbReference type="InterPro" id="IPR036393">
    <property type="entry name" value="AceGlu_kinase-like_sf"/>
</dbReference>
<reference evidence="18" key="1">
    <citation type="journal article" date="2020" name="Stud. Mycol.">
        <title>101 Dothideomycetes genomes: a test case for predicting lifestyles and emergence of pathogens.</title>
        <authorList>
            <person name="Haridas S."/>
            <person name="Albert R."/>
            <person name="Binder M."/>
            <person name="Bloem J."/>
            <person name="Labutti K."/>
            <person name="Salamov A."/>
            <person name="Andreopoulos B."/>
            <person name="Baker S."/>
            <person name="Barry K."/>
            <person name="Bills G."/>
            <person name="Bluhm B."/>
            <person name="Cannon C."/>
            <person name="Castanera R."/>
            <person name="Culley D."/>
            <person name="Daum C."/>
            <person name="Ezra D."/>
            <person name="Gonzalez J."/>
            <person name="Henrissat B."/>
            <person name="Kuo A."/>
            <person name="Liang C."/>
            <person name="Lipzen A."/>
            <person name="Lutzoni F."/>
            <person name="Magnuson J."/>
            <person name="Mondo S."/>
            <person name="Nolan M."/>
            <person name="Ohm R."/>
            <person name="Pangilinan J."/>
            <person name="Park H.-J."/>
            <person name="Ramirez L."/>
            <person name="Alfaro M."/>
            <person name="Sun H."/>
            <person name="Tritt A."/>
            <person name="Yoshinaga Y."/>
            <person name="Zwiers L.-H."/>
            <person name="Turgeon B."/>
            <person name="Goodwin S."/>
            <person name="Spatafora J."/>
            <person name="Crous P."/>
            <person name="Grigoriev I."/>
        </authorList>
    </citation>
    <scope>NUCLEOTIDE SEQUENCE</scope>
    <source>
        <strain evidence="18">CBS 113979</strain>
    </source>
</reference>
<evidence type="ECO:0000256" key="14">
    <source>
        <dbReference type="ARBA" id="ARBA00048372"/>
    </source>
</evidence>
<evidence type="ECO:0000256" key="9">
    <source>
        <dbReference type="ARBA" id="ARBA00022946"/>
    </source>
</evidence>
<keyword evidence="19" id="KW-1185">Reference proteome</keyword>
<evidence type="ECO:0000256" key="10">
    <source>
        <dbReference type="ARBA" id="ARBA00023128"/>
    </source>
</evidence>
<dbReference type="InterPro" id="IPR011190">
    <property type="entry name" value="GlcNAc_Synth_fun"/>
</dbReference>
<evidence type="ECO:0000256" key="13">
    <source>
        <dbReference type="ARBA" id="ARBA00033251"/>
    </source>
</evidence>
<evidence type="ECO:0000256" key="1">
    <source>
        <dbReference type="ARBA" id="ARBA00002294"/>
    </source>
</evidence>
<evidence type="ECO:0000256" key="4">
    <source>
        <dbReference type="ARBA" id="ARBA00008694"/>
    </source>
</evidence>
<dbReference type="GO" id="GO:0006592">
    <property type="term" value="P:ornithine biosynthetic process"/>
    <property type="evidence" value="ECO:0007669"/>
    <property type="project" value="TreeGrafter"/>
</dbReference>
<accession>A0A6G1H370</accession>
<dbReference type="EC" id="2.3.1.1" evidence="5 15"/>
<dbReference type="GO" id="GO:0006526">
    <property type="term" value="P:L-arginine biosynthetic process"/>
    <property type="evidence" value="ECO:0007669"/>
    <property type="project" value="UniProtKB-UniPathway"/>
</dbReference>
<dbReference type="PANTHER" id="PTHR23342">
    <property type="entry name" value="N-ACETYLGLUTAMATE SYNTHASE"/>
    <property type="match status" value="1"/>
</dbReference>
<evidence type="ECO:0000256" key="15">
    <source>
        <dbReference type="PIRNR" id="PIRNR007892"/>
    </source>
</evidence>
<dbReference type="Gene3D" id="3.40.1160.10">
    <property type="entry name" value="Acetylglutamate kinase-like"/>
    <property type="match status" value="1"/>
</dbReference>
<name>A0A6G1H370_9PEZI</name>
<dbReference type="Gene3D" id="3.40.630.30">
    <property type="match status" value="1"/>
</dbReference>
<dbReference type="InterPro" id="IPR006855">
    <property type="entry name" value="Vertebrate-like_GNAT_dom"/>
</dbReference>
<dbReference type="EMBL" id="ML977152">
    <property type="protein sequence ID" value="KAF1987408.1"/>
    <property type="molecule type" value="Genomic_DNA"/>
</dbReference>
<evidence type="ECO:0000256" key="8">
    <source>
        <dbReference type="ARBA" id="ARBA00022679"/>
    </source>
</evidence>
<feature type="region of interest" description="Disordered" evidence="16">
    <location>
        <begin position="80"/>
        <end position="99"/>
    </location>
</feature>
<dbReference type="PIRSF" id="PIRSF007892">
    <property type="entry name" value="NAGS_fungal"/>
    <property type="match status" value="1"/>
</dbReference>
<dbReference type="PANTHER" id="PTHR23342:SF4">
    <property type="entry name" value="AMINO-ACID ACETYLTRANSFERASE, MITOCHONDRIAL"/>
    <property type="match status" value="1"/>
</dbReference>
<evidence type="ECO:0000256" key="2">
    <source>
        <dbReference type="ARBA" id="ARBA00004173"/>
    </source>
</evidence>
<evidence type="ECO:0000256" key="16">
    <source>
        <dbReference type="SAM" id="MobiDB-lite"/>
    </source>
</evidence>
<protein>
    <recommendedName>
        <fullName evidence="6 15">Amino-acid acetyltransferase, mitochondrial</fullName>
        <ecNumber evidence="5 15">2.3.1.1</ecNumber>
    </recommendedName>
    <alternativeName>
        <fullName evidence="12 15">Glutamate N-acetyltransferase</fullName>
    </alternativeName>
    <alternativeName>
        <fullName evidence="13 15">N-acetylglutamate synthase</fullName>
    </alternativeName>
</protein>
<evidence type="ECO:0000256" key="11">
    <source>
        <dbReference type="ARBA" id="ARBA00023315"/>
    </source>
</evidence>
<dbReference type="OrthoDB" id="5585968at2759"/>
<dbReference type="Pfam" id="PF04768">
    <property type="entry name" value="NAT"/>
    <property type="match status" value="1"/>
</dbReference>
<evidence type="ECO:0000256" key="6">
    <source>
        <dbReference type="ARBA" id="ARBA00018802"/>
    </source>
</evidence>
<evidence type="ECO:0000259" key="17">
    <source>
        <dbReference type="PROSITE" id="PS51731"/>
    </source>
</evidence>
<dbReference type="Proteomes" id="UP000800041">
    <property type="component" value="Unassembled WGS sequence"/>
</dbReference>
<evidence type="ECO:0000256" key="12">
    <source>
        <dbReference type="ARBA" id="ARBA00030346"/>
    </source>
</evidence>
<keyword evidence="7 15" id="KW-0028">Amino-acid biosynthesis</keyword>
<dbReference type="FunFam" id="3.40.630.30:FF:000049">
    <property type="entry name" value="Amino-acid acetyltransferase, mitochondrial"/>
    <property type="match status" value="1"/>
</dbReference>
<evidence type="ECO:0000256" key="3">
    <source>
        <dbReference type="ARBA" id="ARBA00004925"/>
    </source>
</evidence>
<feature type="domain" description="N-acetyltransferase" evidence="17">
    <location>
        <begin position="536"/>
        <end position="698"/>
    </location>
</feature>
<evidence type="ECO:0000256" key="5">
    <source>
        <dbReference type="ARBA" id="ARBA00012697"/>
    </source>
</evidence>
<dbReference type="AlphaFoldDB" id="A0A6G1H370"/>
<comment type="catalytic activity">
    <reaction evidence="14 15">
        <text>L-glutamate + acetyl-CoA = N-acetyl-L-glutamate + CoA + H(+)</text>
        <dbReference type="Rhea" id="RHEA:24292"/>
        <dbReference type="ChEBI" id="CHEBI:15378"/>
        <dbReference type="ChEBI" id="CHEBI:29985"/>
        <dbReference type="ChEBI" id="CHEBI:44337"/>
        <dbReference type="ChEBI" id="CHEBI:57287"/>
        <dbReference type="ChEBI" id="CHEBI:57288"/>
        <dbReference type="EC" id="2.3.1.1"/>
    </reaction>
</comment>
<proteinExistence type="inferred from homology"/>
<comment type="subcellular location">
    <subcellularLocation>
        <location evidence="2 15">Mitochondrion</location>
    </subcellularLocation>
</comment>
<keyword evidence="10 15" id="KW-0496">Mitochondrion</keyword>
<dbReference type="UniPathway" id="UPA00068">
    <property type="reaction ID" value="UER00106"/>
</dbReference>
<keyword evidence="9" id="KW-0809">Transit peptide</keyword>
<dbReference type="GO" id="GO:0005759">
    <property type="term" value="C:mitochondrial matrix"/>
    <property type="evidence" value="ECO:0007669"/>
    <property type="project" value="TreeGrafter"/>
</dbReference>
<evidence type="ECO:0000313" key="18">
    <source>
        <dbReference type="EMBL" id="KAF1987408.1"/>
    </source>
</evidence>
<gene>
    <name evidence="18" type="ORF">K402DRAFT_403536</name>
</gene>
<keyword evidence="8 15" id="KW-0808">Transferase</keyword>
<dbReference type="GO" id="GO:0004042">
    <property type="term" value="F:L-glutamate N-acetyltransferase activity"/>
    <property type="evidence" value="ECO:0007669"/>
    <property type="project" value="InterPro"/>
</dbReference>
<evidence type="ECO:0000313" key="19">
    <source>
        <dbReference type="Proteomes" id="UP000800041"/>
    </source>
</evidence>
<keyword evidence="11 15" id="KW-0012">Acyltransferase</keyword>
<sequence>MKRLGLAVGGRRPVIPSIQSLAASGSNSGGYHIIPSSVTRYTRRHASNKSQESRIEEDHTDSDLFREVLSANVTKRDTKGYTSRYKDQQNQTVSAKDRQERQDFWRLHRSGVNLGHLYSPTKAIKESPVFAQKHLPEHQNADRTDPIHVAIVKIRSPQELDDEALGGVGLTLSQLVRLGLNSAVVIDCDQEDTPEKPETLTQQWRDKVLDQAQRLADRINKHPRGNAQVIDQAMRISPEQEHVPCRTKIRGGVEVNNQEMIYSALRSGSIPIIPPVAYTQDVPIAQKVHADDVMLALTRQFAGIKPRLDPKDAVEAITNHDNDSLEPTSLDRVIILDPLGGIPANNRTDNAHVFINLEQEYPEIRRELLDPLGPRTSLSSSRPEPSKQPSVLGSSNPLTKFAEQEVIPSLSDESPQQSLPDAQSSISFRHLKNLDLLQRTLTLLPPSSSALLTSPYYAAASSHSQVSPEVGVATRRQKNPLIHNLLTDKPLISSSLPSSRLTDPASQLPSTFVKRGMPITIVPNPATDPWFPPGPEGTSLTLADPRIDFGRLKDLIEDSFNRPLDVDHYLHRIHHKLAGIIIAGEYEGGAILTWETSPDAPHRPPVPYLDKFAVLTRSQGAGGVADIVFNAMVRSCFPSGVVWRSRQNNPVNKWYFERSRGTWKIPGTQWTMFWTGPGVEFGSAEDGVKGAHGEGVVRTQEEKRQRWDDYVGVCKSITASWKDTKPPD</sequence>
<evidence type="ECO:0000256" key="7">
    <source>
        <dbReference type="ARBA" id="ARBA00022605"/>
    </source>
</evidence>
<feature type="compositionally biased region" description="Polar residues" evidence="16">
    <location>
        <begin position="376"/>
        <end position="397"/>
    </location>
</feature>
<organism evidence="18 19">
    <name type="scientific">Aulographum hederae CBS 113979</name>
    <dbReference type="NCBI Taxonomy" id="1176131"/>
    <lineage>
        <taxon>Eukaryota</taxon>
        <taxon>Fungi</taxon>
        <taxon>Dikarya</taxon>
        <taxon>Ascomycota</taxon>
        <taxon>Pezizomycotina</taxon>
        <taxon>Dothideomycetes</taxon>
        <taxon>Pleosporomycetidae</taxon>
        <taxon>Aulographales</taxon>
        <taxon>Aulographaceae</taxon>
    </lineage>
</organism>
<dbReference type="PROSITE" id="PS51731">
    <property type="entry name" value="GNAT_NAGS"/>
    <property type="match status" value="1"/>
</dbReference>
<comment type="pathway">
    <text evidence="3 15">Amino-acid biosynthesis; L-arginine biosynthesis; N(2)-acetyl-L-ornithine from L-glutamate: step 1/4.</text>
</comment>
<comment type="similarity">
    <text evidence="4 15">Belongs to the acetyltransferase family.</text>
</comment>
<comment type="function">
    <text evidence="1 15">N-acetylglutamate synthase involved in arginine biosynthesis.</text>
</comment>